<reference evidence="1 2" key="1">
    <citation type="journal article" date="2018" name="Sci. Rep.">
        <title>Genomic signatures of local adaptation to the degree of environmental predictability in rotifers.</title>
        <authorList>
            <person name="Franch-Gras L."/>
            <person name="Hahn C."/>
            <person name="Garcia-Roger E.M."/>
            <person name="Carmona M.J."/>
            <person name="Serra M."/>
            <person name="Gomez A."/>
        </authorList>
    </citation>
    <scope>NUCLEOTIDE SEQUENCE [LARGE SCALE GENOMIC DNA]</scope>
    <source>
        <strain evidence="1">HYR1</strain>
    </source>
</reference>
<organism evidence="1 2">
    <name type="scientific">Brachionus plicatilis</name>
    <name type="common">Marine rotifer</name>
    <name type="synonym">Brachionus muelleri</name>
    <dbReference type="NCBI Taxonomy" id="10195"/>
    <lineage>
        <taxon>Eukaryota</taxon>
        <taxon>Metazoa</taxon>
        <taxon>Spiralia</taxon>
        <taxon>Gnathifera</taxon>
        <taxon>Rotifera</taxon>
        <taxon>Eurotatoria</taxon>
        <taxon>Monogononta</taxon>
        <taxon>Pseudotrocha</taxon>
        <taxon>Ploima</taxon>
        <taxon>Brachionidae</taxon>
        <taxon>Brachionus</taxon>
    </lineage>
</organism>
<dbReference type="AlphaFoldDB" id="A0A3M7PVS1"/>
<proteinExistence type="predicted"/>
<evidence type="ECO:0000313" key="1">
    <source>
        <dbReference type="EMBL" id="RNA03039.1"/>
    </source>
</evidence>
<comment type="caution">
    <text evidence="1">The sequence shown here is derived from an EMBL/GenBank/DDBJ whole genome shotgun (WGS) entry which is preliminary data.</text>
</comment>
<evidence type="ECO:0000313" key="2">
    <source>
        <dbReference type="Proteomes" id="UP000276133"/>
    </source>
</evidence>
<accession>A0A3M7PVS1</accession>
<name>A0A3M7PVS1_BRAPC</name>
<keyword evidence="2" id="KW-1185">Reference proteome</keyword>
<sequence>MRLQINIRYSQFVSMDVFFCLVRDSVGLKCHEKKTNQQKEVKPSLDTSPQNTLDLQLKRTF</sequence>
<dbReference type="Proteomes" id="UP000276133">
    <property type="component" value="Unassembled WGS sequence"/>
</dbReference>
<gene>
    <name evidence="1" type="ORF">BpHYR1_046127</name>
</gene>
<protein>
    <submittedName>
        <fullName evidence="1">Uncharacterized protein</fullName>
    </submittedName>
</protein>
<dbReference type="EMBL" id="REGN01008667">
    <property type="protein sequence ID" value="RNA03039.1"/>
    <property type="molecule type" value="Genomic_DNA"/>
</dbReference>